<protein>
    <submittedName>
        <fullName evidence="1">Uncharacterized protein</fullName>
    </submittedName>
</protein>
<dbReference type="Proteomes" id="UP001211907">
    <property type="component" value="Unassembled WGS sequence"/>
</dbReference>
<comment type="caution">
    <text evidence="1">The sequence shown here is derived from an EMBL/GenBank/DDBJ whole genome shotgun (WGS) entry which is preliminary data.</text>
</comment>
<dbReference type="EMBL" id="JADGJH010000083">
    <property type="protein sequence ID" value="KAJ3139064.1"/>
    <property type="molecule type" value="Genomic_DNA"/>
</dbReference>
<reference evidence="1" key="1">
    <citation type="submission" date="2020-05" db="EMBL/GenBank/DDBJ databases">
        <title>Phylogenomic resolution of chytrid fungi.</title>
        <authorList>
            <person name="Stajich J.E."/>
            <person name="Amses K."/>
            <person name="Simmons R."/>
            <person name="Seto K."/>
            <person name="Myers J."/>
            <person name="Bonds A."/>
            <person name="Quandt C.A."/>
            <person name="Barry K."/>
            <person name="Liu P."/>
            <person name="Grigoriev I."/>
            <person name="Longcore J.E."/>
            <person name="James T.Y."/>
        </authorList>
    </citation>
    <scope>NUCLEOTIDE SEQUENCE</scope>
    <source>
        <strain evidence="1">JEL0513</strain>
    </source>
</reference>
<evidence type="ECO:0000313" key="1">
    <source>
        <dbReference type="EMBL" id="KAJ3139064.1"/>
    </source>
</evidence>
<evidence type="ECO:0000313" key="2">
    <source>
        <dbReference type="Proteomes" id="UP001211907"/>
    </source>
</evidence>
<sequence length="158" mass="16513">MAQTNNIEALSQALVTIGEQIELMNANMYSELAGITLQLTNIARQQQQITNHQDQTAGQILQQIQQQAVAAEARAAARSLNASITRVDTRIAAFPPVGAAIVPIEFPATAQELADMDVQVVDALLAAYGLVAVAGVGAAVSATNKALFAASIGLGQRF</sequence>
<proteinExistence type="predicted"/>
<dbReference type="AlphaFoldDB" id="A0AAD5TAW3"/>
<gene>
    <name evidence="1" type="ORF">HK100_012094</name>
</gene>
<organism evidence="1 2">
    <name type="scientific">Physocladia obscura</name>
    <dbReference type="NCBI Taxonomy" id="109957"/>
    <lineage>
        <taxon>Eukaryota</taxon>
        <taxon>Fungi</taxon>
        <taxon>Fungi incertae sedis</taxon>
        <taxon>Chytridiomycota</taxon>
        <taxon>Chytridiomycota incertae sedis</taxon>
        <taxon>Chytridiomycetes</taxon>
        <taxon>Chytridiales</taxon>
        <taxon>Chytriomycetaceae</taxon>
        <taxon>Physocladia</taxon>
    </lineage>
</organism>
<keyword evidence="2" id="KW-1185">Reference proteome</keyword>
<accession>A0AAD5TAW3</accession>
<name>A0AAD5TAW3_9FUNG</name>